<keyword evidence="6" id="KW-1185">Reference proteome</keyword>
<dbReference type="Pfam" id="PF09118">
    <property type="entry name" value="GO-like_E_set"/>
    <property type="match status" value="1"/>
</dbReference>
<dbReference type="InterPro" id="IPR037293">
    <property type="entry name" value="Gal_Oxidase_central_sf"/>
</dbReference>
<dbReference type="EMBL" id="CM016558">
    <property type="protein sequence ID" value="TKW05227.1"/>
    <property type="molecule type" value="Genomic_DNA"/>
</dbReference>
<dbReference type="InterPro" id="IPR015202">
    <property type="entry name" value="GO-like_E_set"/>
</dbReference>
<evidence type="ECO:0000313" key="6">
    <source>
        <dbReference type="Proteomes" id="UP000298652"/>
    </source>
</evidence>
<reference evidence="5" key="1">
    <citation type="submission" date="2019-03" db="EMBL/GenBank/DDBJ databases">
        <title>WGS assembly of Setaria viridis.</title>
        <authorList>
            <person name="Huang P."/>
            <person name="Jenkins J."/>
            <person name="Grimwood J."/>
            <person name="Barry K."/>
            <person name="Healey A."/>
            <person name="Mamidi S."/>
            <person name="Sreedasyam A."/>
            <person name="Shu S."/>
            <person name="Feldman M."/>
            <person name="Wu J."/>
            <person name="Yu Y."/>
            <person name="Chen C."/>
            <person name="Johnson J."/>
            <person name="Rokhsar D."/>
            <person name="Baxter I."/>
            <person name="Schmutz J."/>
            <person name="Brutnell T."/>
            <person name="Kellogg E."/>
        </authorList>
    </citation>
    <scope>NUCLEOTIDE SEQUENCE [LARGE SCALE GENOMIC DNA]</scope>
</reference>
<dbReference type="Gramene" id="TKW05227">
    <property type="protein sequence ID" value="TKW05227"/>
    <property type="gene ID" value="SEVIR_7G162100v2"/>
</dbReference>
<evidence type="ECO:0000259" key="4">
    <source>
        <dbReference type="Pfam" id="PF09118"/>
    </source>
</evidence>
<dbReference type="InterPro" id="IPR011043">
    <property type="entry name" value="Gal_Oxase/kelch_b-propeller"/>
</dbReference>
<keyword evidence="1 2" id="KW-0732">Signal</keyword>
<dbReference type="PANTHER" id="PTHR32208">
    <property type="entry name" value="SECRETED PROTEIN-RELATED"/>
    <property type="match status" value="1"/>
</dbReference>
<dbReference type="Pfam" id="PF07250">
    <property type="entry name" value="Glyoxal_oxid_N"/>
    <property type="match status" value="1"/>
</dbReference>
<dbReference type="SUPFAM" id="SSF81296">
    <property type="entry name" value="E set domains"/>
    <property type="match status" value="1"/>
</dbReference>
<sequence>MRLAFPHLALLLLLAYGGIAPASAAGSWKFLQNVGVSGMHMQLLHNDRLILFDRTNTGPSKLTFPPGHPCRLNTDDQWFHNNMDCTAHSVEYSVTSNTFRGLSIFTDTWCSSGHVRTDGTLVQNGGWKDGTRKIRLMPACNGSNDASCDWTEQPAPVELAEDRWYATNQKLPDGRAIIVGGLGQSTYEFYPRTGVPTSDDFSLFLRQTNSLYPFVHLNVDGNLFIFASNRAILFDYKSGRIVRNYATLGDGGDLRNNPNAGSSVLLPLKPNPTEAEVLICGGTRNTAAAAVGRGQFPEALRTCGRLRITDPNPSWVVEEMPSPRVMGDMILLPNGEVAIINGATDGIGGWESANTSNPTPVIYRPDLPVGKRFEVQAPAGTPRPRMYHASAVLDRNGRVIVGGSNPHQFYEFNKKFPTELSLEAFSPYYLDAANDGLRPNIFDPSPKDGPVHVAYGGQLKLKVFARVGVPGSVTMVAPSFTTHSFAQNQRQLFLQVQVKPVQAFQMNGGAATLFPGVYEATVVMPATPVLAPPGYYMLFVVNGRIPSQGIWVHIH</sequence>
<dbReference type="Proteomes" id="UP000298652">
    <property type="component" value="Chromosome 7"/>
</dbReference>
<dbReference type="InterPro" id="IPR009880">
    <property type="entry name" value="Glyoxal_oxidase_N"/>
</dbReference>
<dbReference type="Gene3D" id="2.60.40.10">
    <property type="entry name" value="Immunoglobulins"/>
    <property type="match status" value="1"/>
</dbReference>
<accession>A0A4U6U4X9</accession>
<feature type="signal peptide" evidence="2">
    <location>
        <begin position="1"/>
        <end position="24"/>
    </location>
</feature>
<dbReference type="Gene3D" id="2.130.10.80">
    <property type="entry name" value="Galactose oxidase/kelch, beta-propeller"/>
    <property type="match status" value="1"/>
</dbReference>
<evidence type="ECO:0008006" key="7">
    <source>
        <dbReference type="Google" id="ProtNLM"/>
    </source>
</evidence>
<evidence type="ECO:0000256" key="2">
    <source>
        <dbReference type="SAM" id="SignalP"/>
    </source>
</evidence>
<dbReference type="PANTHER" id="PTHR32208:SF64">
    <property type="entry name" value="GALACTOSE OXIDASE-LIKE EARLY SET DOMAIN-CONTAINING PROTEIN"/>
    <property type="match status" value="1"/>
</dbReference>
<feature type="chain" id="PRO_5020613893" description="Galactose oxidase-like Early set domain-containing protein" evidence="2">
    <location>
        <begin position="25"/>
        <end position="555"/>
    </location>
</feature>
<evidence type="ECO:0000313" key="5">
    <source>
        <dbReference type="EMBL" id="TKW05227.1"/>
    </source>
</evidence>
<feature type="domain" description="Glyoxal oxidase N-terminal" evidence="3">
    <location>
        <begin position="39"/>
        <end position="429"/>
    </location>
</feature>
<dbReference type="OMA" id="NDASCDW"/>
<dbReference type="AlphaFoldDB" id="A0A4U6U4X9"/>
<name>A0A4U6U4X9_SETVI</name>
<proteinExistence type="predicted"/>
<gene>
    <name evidence="5" type="ORF">SEVIR_7G162100v2</name>
</gene>
<dbReference type="InterPro" id="IPR013783">
    <property type="entry name" value="Ig-like_fold"/>
</dbReference>
<organism evidence="5 6">
    <name type="scientific">Setaria viridis</name>
    <name type="common">Green bristlegrass</name>
    <name type="synonym">Setaria italica subsp. viridis</name>
    <dbReference type="NCBI Taxonomy" id="4556"/>
    <lineage>
        <taxon>Eukaryota</taxon>
        <taxon>Viridiplantae</taxon>
        <taxon>Streptophyta</taxon>
        <taxon>Embryophyta</taxon>
        <taxon>Tracheophyta</taxon>
        <taxon>Spermatophyta</taxon>
        <taxon>Magnoliopsida</taxon>
        <taxon>Liliopsida</taxon>
        <taxon>Poales</taxon>
        <taxon>Poaceae</taxon>
        <taxon>PACMAD clade</taxon>
        <taxon>Panicoideae</taxon>
        <taxon>Panicodae</taxon>
        <taxon>Paniceae</taxon>
        <taxon>Cenchrinae</taxon>
        <taxon>Setaria</taxon>
    </lineage>
</organism>
<evidence type="ECO:0000259" key="3">
    <source>
        <dbReference type="Pfam" id="PF07250"/>
    </source>
</evidence>
<dbReference type="InterPro" id="IPR014756">
    <property type="entry name" value="Ig_E-set"/>
</dbReference>
<evidence type="ECO:0000256" key="1">
    <source>
        <dbReference type="ARBA" id="ARBA00022729"/>
    </source>
</evidence>
<dbReference type="SUPFAM" id="SSF50965">
    <property type="entry name" value="Galactose oxidase, central domain"/>
    <property type="match status" value="1"/>
</dbReference>
<feature type="domain" description="Galactose oxidase-like Early set" evidence="4">
    <location>
        <begin position="438"/>
        <end position="554"/>
    </location>
</feature>
<dbReference type="CDD" id="cd02851">
    <property type="entry name" value="E_set_GO_C"/>
    <property type="match status" value="1"/>
</dbReference>
<protein>
    <recommendedName>
        <fullName evidence="7">Galactose oxidase-like Early set domain-containing protein</fullName>
    </recommendedName>
</protein>